<sequence length="408" mass="44496">MTDIIHSERAHARLGPSGADRWATCPGAPAMEAPFPNTSSPFAEWGTRCHEIAESTLLSSGAPIALTHTPGDEEDRLEKADVAQTYVDYVLGIVKETGGELLVEARLDISPWVPDCFGTADAVILDYAGKTIHVADLKGGSGVPVSVEDNRQLKLYGLGAYNDYGWMGDFERVMLHIVQPRTGNYGESWEIGVDDLLAFGEEMRAAAQRTRDPDAPLVPSEKGCRFCKAAAVCPELARQNLAAAEALFDDAPPLPANITQPDLPAPQQLTREQVAAILSHSGRITNWLKAIEAHAQAALEAGEELPGYKLVRGRSNRRWIDERQAQQVILKTLYEMTDSTSEARELAIQPAKLRTPAQVEKVLGKQKAILEELTEKPEGRVTIARESDKRVAIDPAALDGSQFFEPVE</sequence>
<dbReference type="AlphaFoldDB" id="A0A4R8F8B3"/>
<evidence type="ECO:0000313" key="1">
    <source>
        <dbReference type="EMBL" id="TDX21649.1"/>
    </source>
</evidence>
<dbReference type="Pfam" id="PF10926">
    <property type="entry name" value="DUF2800"/>
    <property type="match status" value="1"/>
</dbReference>
<dbReference type="EMBL" id="SOEC01000034">
    <property type="protein sequence ID" value="TDX21649.1"/>
    <property type="molecule type" value="Genomic_DNA"/>
</dbReference>
<comment type="caution">
    <text evidence="1">The sequence shown here is derived from an EMBL/GenBank/DDBJ whole genome shotgun (WGS) entry which is preliminary data.</text>
</comment>
<dbReference type="OrthoDB" id="9766061at2"/>
<organism evidence="1 2">
    <name type="scientific">Modicisalibacter xianhensis</name>
    <dbReference type="NCBI Taxonomy" id="442341"/>
    <lineage>
        <taxon>Bacteria</taxon>
        <taxon>Pseudomonadati</taxon>
        <taxon>Pseudomonadota</taxon>
        <taxon>Gammaproteobacteria</taxon>
        <taxon>Oceanospirillales</taxon>
        <taxon>Halomonadaceae</taxon>
        <taxon>Modicisalibacter</taxon>
    </lineage>
</organism>
<proteinExistence type="predicted"/>
<evidence type="ECO:0000313" key="2">
    <source>
        <dbReference type="Proteomes" id="UP000294489"/>
    </source>
</evidence>
<dbReference type="RefSeq" id="WP_134021437.1">
    <property type="nucleotide sequence ID" value="NZ_SOEC01000034.1"/>
</dbReference>
<protein>
    <submittedName>
        <fullName evidence="1">Uncharacterized protein DUF2800</fullName>
    </submittedName>
</protein>
<name>A0A4R8F8B3_9GAMM</name>
<dbReference type="InterPro" id="IPR021229">
    <property type="entry name" value="DUF2800"/>
</dbReference>
<reference evidence="1 2" key="1">
    <citation type="submission" date="2019-03" db="EMBL/GenBank/DDBJ databases">
        <title>Freshwater and sediment microbial communities from various areas in North America, analyzing microbe dynamics in response to fracking.</title>
        <authorList>
            <person name="Lamendella R."/>
        </authorList>
    </citation>
    <scope>NUCLEOTIDE SEQUENCE [LARGE SCALE GENOMIC DNA]</scope>
    <source>
        <strain evidence="1 2">6_TX</strain>
    </source>
</reference>
<accession>A0A4R8F8B3</accession>
<dbReference type="Proteomes" id="UP000294489">
    <property type="component" value="Unassembled WGS sequence"/>
</dbReference>
<dbReference type="InterPro" id="IPR011604">
    <property type="entry name" value="PDDEXK-like_dom_sf"/>
</dbReference>
<dbReference type="Gene3D" id="3.90.320.10">
    <property type="match status" value="1"/>
</dbReference>
<gene>
    <name evidence="1" type="ORF">DFO67_13417</name>
</gene>